<keyword evidence="3" id="KW-1185">Reference proteome</keyword>
<protein>
    <submittedName>
        <fullName evidence="2">Uncharacterized protein</fullName>
    </submittedName>
</protein>
<comment type="caution">
    <text evidence="2">The sequence shown here is derived from an EMBL/GenBank/DDBJ whole genome shotgun (WGS) entry which is preliminary data.</text>
</comment>
<dbReference type="EMBL" id="WTYT01000003">
    <property type="protein sequence ID" value="MXO65851.1"/>
    <property type="molecule type" value="Genomic_DNA"/>
</dbReference>
<reference evidence="2 3" key="1">
    <citation type="submission" date="2019-12" db="EMBL/GenBank/DDBJ databases">
        <title>Genomic-based taxomic classification of the family Erythrobacteraceae.</title>
        <authorList>
            <person name="Xu L."/>
        </authorList>
    </citation>
    <scope>NUCLEOTIDE SEQUENCE [LARGE SCALE GENOMIC DNA]</scope>
    <source>
        <strain evidence="2 3">LMG 29518</strain>
    </source>
</reference>
<dbReference type="Proteomes" id="UP000438476">
    <property type="component" value="Unassembled WGS sequence"/>
</dbReference>
<accession>A0A6I4T6W4</accession>
<name>A0A6I4T6W4_9SPHN</name>
<evidence type="ECO:0000313" key="2">
    <source>
        <dbReference type="EMBL" id="MXO65851.1"/>
    </source>
</evidence>
<sequence>MSRSKHQTRKGVMDGQSKRGIDLMFAERDHDAMEWVAKRQIKKDTLNGRRAAKMGAESQED</sequence>
<evidence type="ECO:0000313" key="3">
    <source>
        <dbReference type="Proteomes" id="UP000438476"/>
    </source>
</evidence>
<gene>
    <name evidence="2" type="ORF">GRI91_08795</name>
</gene>
<dbReference type="OrthoDB" id="9941108at2"/>
<evidence type="ECO:0000256" key="1">
    <source>
        <dbReference type="SAM" id="MobiDB-lite"/>
    </source>
</evidence>
<organism evidence="2 3">
    <name type="scientific">Altericroceibacterium endophyticum</name>
    <dbReference type="NCBI Taxonomy" id="1808508"/>
    <lineage>
        <taxon>Bacteria</taxon>
        <taxon>Pseudomonadati</taxon>
        <taxon>Pseudomonadota</taxon>
        <taxon>Alphaproteobacteria</taxon>
        <taxon>Sphingomonadales</taxon>
        <taxon>Erythrobacteraceae</taxon>
        <taxon>Altericroceibacterium</taxon>
    </lineage>
</organism>
<feature type="region of interest" description="Disordered" evidence="1">
    <location>
        <begin position="42"/>
        <end position="61"/>
    </location>
</feature>
<proteinExistence type="predicted"/>
<dbReference type="RefSeq" id="WP_160736269.1">
    <property type="nucleotide sequence ID" value="NZ_WTYT01000003.1"/>
</dbReference>
<dbReference type="AlphaFoldDB" id="A0A6I4T6W4"/>